<dbReference type="Pfam" id="PF15793">
    <property type="entry name" value="SHLD2_C"/>
    <property type="match status" value="1"/>
</dbReference>
<proteinExistence type="predicted"/>
<dbReference type="GeneTree" id="ENSGT00390000003133"/>
<dbReference type="Pfam" id="PF22779">
    <property type="entry name" value="OB_SHLD2_2nd"/>
    <property type="match status" value="1"/>
</dbReference>
<feature type="domain" description="Shieldin complex subunit 2 second OB fold" evidence="2">
    <location>
        <begin position="48"/>
        <end position="111"/>
    </location>
</feature>
<name>A0A3B5B9I1_9TELE</name>
<dbReference type="PANTHER" id="PTHR14495">
    <property type="entry name" value="SHIELDIN COMPLEX SUBUNIT 2"/>
    <property type="match status" value="1"/>
</dbReference>
<dbReference type="GO" id="GO:0005634">
    <property type="term" value="C:nucleus"/>
    <property type="evidence" value="ECO:0007669"/>
    <property type="project" value="TreeGrafter"/>
</dbReference>
<feature type="domain" description="Shieldin complex subunit 2 C-terminal" evidence="1">
    <location>
        <begin position="149"/>
        <end position="281"/>
    </location>
</feature>
<dbReference type="InterPro" id="IPR053944">
    <property type="entry name" value="SHLD2_OB2"/>
</dbReference>
<protein>
    <submittedName>
        <fullName evidence="3">Shieldin complex subunit 2</fullName>
    </submittedName>
</protein>
<dbReference type="InterPro" id="IPR029715">
    <property type="entry name" value="FAM35A"/>
</dbReference>
<dbReference type="PANTHER" id="PTHR14495:SF2">
    <property type="entry name" value="SHIELDIN COMPLEX SUBUNIT 2"/>
    <property type="match status" value="1"/>
</dbReference>
<accession>A0A3B5B9I1</accession>
<dbReference type="AlphaFoldDB" id="A0A3B5B9I1"/>
<dbReference type="GO" id="GO:0035861">
    <property type="term" value="C:site of double-strand break"/>
    <property type="evidence" value="ECO:0007669"/>
    <property type="project" value="TreeGrafter"/>
</dbReference>
<dbReference type="Ensembl" id="ENSSPAT00000030669.1">
    <property type="protein sequence ID" value="ENSSPAP00000030178.1"/>
    <property type="gene ID" value="ENSSPAG00000022666.1"/>
</dbReference>
<evidence type="ECO:0000313" key="3">
    <source>
        <dbReference type="Ensembl" id="ENSSPAP00000030178.1"/>
    </source>
</evidence>
<dbReference type="InterPro" id="IPR031589">
    <property type="entry name" value="SHLD2_C"/>
</dbReference>
<organism evidence="3">
    <name type="scientific">Stegastes partitus</name>
    <name type="common">bicolor damselfish</name>
    <dbReference type="NCBI Taxonomy" id="144197"/>
    <lineage>
        <taxon>Eukaryota</taxon>
        <taxon>Metazoa</taxon>
        <taxon>Chordata</taxon>
        <taxon>Craniata</taxon>
        <taxon>Vertebrata</taxon>
        <taxon>Euteleostomi</taxon>
        <taxon>Actinopterygii</taxon>
        <taxon>Neopterygii</taxon>
        <taxon>Teleostei</taxon>
        <taxon>Neoteleostei</taxon>
        <taxon>Acanthomorphata</taxon>
        <taxon>Ovalentaria</taxon>
        <taxon>Pomacentridae</taxon>
        <taxon>Stegastes</taxon>
    </lineage>
</organism>
<reference evidence="3" key="1">
    <citation type="submission" date="2023-09" db="UniProtKB">
        <authorList>
            <consortium name="Ensembl"/>
        </authorList>
    </citation>
    <scope>IDENTIFICATION</scope>
</reference>
<evidence type="ECO:0000259" key="1">
    <source>
        <dbReference type="Pfam" id="PF15793"/>
    </source>
</evidence>
<dbReference type="GO" id="GO:0010569">
    <property type="term" value="P:regulation of double-strand break repair via homologous recombination"/>
    <property type="evidence" value="ECO:0007669"/>
    <property type="project" value="TreeGrafter"/>
</dbReference>
<evidence type="ECO:0000259" key="2">
    <source>
        <dbReference type="Pfam" id="PF22779"/>
    </source>
</evidence>
<sequence length="284" mass="32036">MLFASSSKNPTDLQNEFTTPRRRSSVVGRLLDRWVLKRCFSCLSEWRSEAESRSRSAVQLKAVVTVEQPDGQQGALLLWGAAVDWLPRFSRDRAAVWDFHVLLVREGLASDLLELHSTPWSSVRAVDPTDRRVQDFHRTQRHQKGGSSSVLSGDITYTGCGRCSAELDTDANGIYSPCYPCLPHTAVRRYYRYPRHILNVRRYDKSNVDRLSIKLSGTVLFTVGLSSAPGSEVKHIQVAAQRLQTLLSLPRKTFVITIRSHFLCDENSVAISQDFTLLDLQFPG</sequence>